<proteinExistence type="predicted"/>
<feature type="chain" id="PRO_5022755351" evidence="2">
    <location>
        <begin position="23"/>
        <end position="277"/>
    </location>
</feature>
<dbReference type="InterPro" id="IPR017949">
    <property type="entry name" value="Thaumatin_CS"/>
</dbReference>
<feature type="signal peptide" evidence="2">
    <location>
        <begin position="1"/>
        <end position="22"/>
    </location>
</feature>
<evidence type="ECO:0000256" key="1">
    <source>
        <dbReference type="ARBA" id="ARBA00022729"/>
    </source>
</evidence>
<keyword evidence="1 2" id="KW-0732">Signal</keyword>
<evidence type="ECO:0000313" key="3">
    <source>
        <dbReference type="EMBL" id="GER40504.1"/>
    </source>
</evidence>
<dbReference type="PROSITE" id="PS51367">
    <property type="entry name" value="THAUMATIN_2"/>
    <property type="match status" value="2"/>
</dbReference>
<dbReference type="PRINTS" id="PR00347">
    <property type="entry name" value="THAUMATIN"/>
</dbReference>
<dbReference type="Pfam" id="PF00314">
    <property type="entry name" value="Thaumatin"/>
    <property type="match status" value="2"/>
</dbReference>
<dbReference type="InterPro" id="IPR001938">
    <property type="entry name" value="Thaumatin"/>
</dbReference>
<keyword evidence="4" id="KW-1185">Reference proteome</keyword>
<dbReference type="AlphaFoldDB" id="A0A5A7Q601"/>
<feature type="non-terminal residue" evidence="3">
    <location>
        <position position="277"/>
    </location>
</feature>
<dbReference type="PROSITE" id="PS00316">
    <property type="entry name" value="THAUMATIN_1"/>
    <property type="match status" value="1"/>
</dbReference>
<dbReference type="PANTHER" id="PTHR31048">
    <property type="entry name" value="OS03G0233200 PROTEIN"/>
    <property type="match status" value="1"/>
</dbReference>
<name>A0A5A7Q601_STRAF</name>
<dbReference type="Gene3D" id="2.60.110.10">
    <property type="entry name" value="Thaumatin"/>
    <property type="match status" value="2"/>
</dbReference>
<gene>
    <name evidence="3" type="ORF">STAS_17190</name>
</gene>
<sequence length="277" mass="30301">MNILSKTTSLFLLILLFQTTQSIIFNITNNCPYTIWPAAVPGGGRRLDPGHNWTISFLDGPRAAKIWARTNCTFDSSGRGRCLTGDCDGQLACGSYGAAPRTTAEYGLNSFGHIDYYDISVMNGFNVPVEFSPTTNGCTRPVRCPVDLTRDCLAQLRTPGGLRPCRQTWTINVPAGTSGVRIWARTGCSFDESGHGQCQTSDCNRQLQCQGYDASRNTLVEYALNQFNNLDFFDISLVDGFNIPMEFSPENSEGCTRGIECTTDINGQCPNDLQAPG</sequence>
<dbReference type="Proteomes" id="UP000325081">
    <property type="component" value="Unassembled WGS sequence"/>
</dbReference>
<dbReference type="OrthoDB" id="430315at2759"/>
<evidence type="ECO:0000313" key="4">
    <source>
        <dbReference type="Proteomes" id="UP000325081"/>
    </source>
</evidence>
<comment type="caution">
    <text evidence="3">The sequence shown here is derived from an EMBL/GenBank/DDBJ whole genome shotgun (WGS) entry which is preliminary data.</text>
</comment>
<protein>
    <submittedName>
        <fullName evidence="3">Pathogenesis-related thaumatin-like protein</fullName>
    </submittedName>
</protein>
<dbReference type="SUPFAM" id="SSF49870">
    <property type="entry name" value="Osmotin, thaumatin-like protein"/>
    <property type="match status" value="2"/>
</dbReference>
<dbReference type="SMART" id="SM00205">
    <property type="entry name" value="THN"/>
    <property type="match status" value="2"/>
</dbReference>
<dbReference type="EMBL" id="BKCP01005916">
    <property type="protein sequence ID" value="GER40504.1"/>
    <property type="molecule type" value="Genomic_DNA"/>
</dbReference>
<evidence type="ECO:0000256" key="2">
    <source>
        <dbReference type="SAM" id="SignalP"/>
    </source>
</evidence>
<accession>A0A5A7Q601</accession>
<organism evidence="3 4">
    <name type="scientific">Striga asiatica</name>
    <name type="common">Asiatic witchweed</name>
    <name type="synonym">Buchnera asiatica</name>
    <dbReference type="NCBI Taxonomy" id="4170"/>
    <lineage>
        <taxon>Eukaryota</taxon>
        <taxon>Viridiplantae</taxon>
        <taxon>Streptophyta</taxon>
        <taxon>Embryophyta</taxon>
        <taxon>Tracheophyta</taxon>
        <taxon>Spermatophyta</taxon>
        <taxon>Magnoliopsida</taxon>
        <taxon>eudicotyledons</taxon>
        <taxon>Gunneridae</taxon>
        <taxon>Pentapetalae</taxon>
        <taxon>asterids</taxon>
        <taxon>lamiids</taxon>
        <taxon>Lamiales</taxon>
        <taxon>Orobanchaceae</taxon>
        <taxon>Buchnereae</taxon>
        <taxon>Striga</taxon>
    </lineage>
</organism>
<dbReference type="InterPro" id="IPR037176">
    <property type="entry name" value="Osmotin/thaumatin-like_sf"/>
</dbReference>
<reference evidence="4" key="1">
    <citation type="journal article" date="2019" name="Curr. Biol.">
        <title>Genome Sequence of Striga asiatica Provides Insight into the Evolution of Plant Parasitism.</title>
        <authorList>
            <person name="Yoshida S."/>
            <person name="Kim S."/>
            <person name="Wafula E.K."/>
            <person name="Tanskanen J."/>
            <person name="Kim Y.M."/>
            <person name="Honaas L."/>
            <person name="Yang Z."/>
            <person name="Spallek T."/>
            <person name="Conn C.E."/>
            <person name="Ichihashi Y."/>
            <person name="Cheong K."/>
            <person name="Cui S."/>
            <person name="Der J.P."/>
            <person name="Gundlach H."/>
            <person name="Jiao Y."/>
            <person name="Hori C."/>
            <person name="Ishida J.K."/>
            <person name="Kasahara H."/>
            <person name="Kiba T."/>
            <person name="Kim M.S."/>
            <person name="Koo N."/>
            <person name="Laohavisit A."/>
            <person name="Lee Y.H."/>
            <person name="Lumba S."/>
            <person name="McCourt P."/>
            <person name="Mortimer J.C."/>
            <person name="Mutuku J.M."/>
            <person name="Nomura T."/>
            <person name="Sasaki-Sekimoto Y."/>
            <person name="Seto Y."/>
            <person name="Wang Y."/>
            <person name="Wakatake T."/>
            <person name="Sakakibara H."/>
            <person name="Demura T."/>
            <person name="Yamaguchi S."/>
            <person name="Yoneyama K."/>
            <person name="Manabe R.I."/>
            <person name="Nelson D.C."/>
            <person name="Schulman A.H."/>
            <person name="Timko M.P."/>
            <person name="dePamphilis C.W."/>
            <person name="Choi D."/>
            <person name="Shirasu K."/>
        </authorList>
    </citation>
    <scope>NUCLEOTIDE SEQUENCE [LARGE SCALE GENOMIC DNA]</scope>
    <source>
        <strain evidence="4">cv. UVA1</strain>
    </source>
</reference>